<evidence type="ECO:0000259" key="8">
    <source>
        <dbReference type="PROSITE" id="PS50928"/>
    </source>
</evidence>
<sequence>MNDAAEYPPSPQRRFVLPEQWPSYALALLAHVTVVVIWWAVTALELTPAYIMPSPGDTLATLADPGYQWLNNMAVTATEIFVGYGLAIAGGVLFAMLFTWFRLLRATLFPLFVTISMIPKVALGPLLVVWFGYGMGTNTFFAFIIAFFPILITTSRGLREVEPDLLDLVRALKGTRWQVFRKIQLPGALPYIFSAMKVGAILSVAGAIVGEFVASSKGLGYLMIQVQSTLDTAAMFMSVLLLSLLGVSLFGFVLLLERLLVVKDARLDAAGPA</sequence>
<feature type="transmembrane region" description="Helical" evidence="7">
    <location>
        <begin position="80"/>
        <end position="101"/>
    </location>
</feature>
<reference evidence="9 10" key="1">
    <citation type="submission" date="2016-10" db="EMBL/GenBank/DDBJ databases">
        <authorList>
            <person name="de Groot N.N."/>
        </authorList>
    </citation>
    <scope>NUCLEOTIDE SEQUENCE [LARGE SCALE GENOMIC DNA]</scope>
    <source>
        <strain evidence="9 10">DSM 27842</strain>
    </source>
</reference>
<feature type="domain" description="ABC transmembrane type-1" evidence="8">
    <location>
        <begin position="69"/>
        <end position="251"/>
    </location>
</feature>
<keyword evidence="2 7" id="KW-0813">Transport</keyword>
<organism evidence="9 10">
    <name type="scientific">Salinihabitans flavidus</name>
    <dbReference type="NCBI Taxonomy" id="569882"/>
    <lineage>
        <taxon>Bacteria</taxon>
        <taxon>Pseudomonadati</taxon>
        <taxon>Pseudomonadota</taxon>
        <taxon>Alphaproteobacteria</taxon>
        <taxon>Rhodobacterales</taxon>
        <taxon>Roseobacteraceae</taxon>
        <taxon>Salinihabitans</taxon>
    </lineage>
</organism>
<dbReference type="PANTHER" id="PTHR30151:SF20">
    <property type="entry name" value="ABC TRANSPORTER PERMEASE PROTEIN HI_0355-RELATED"/>
    <property type="match status" value="1"/>
</dbReference>
<keyword evidence="4 7" id="KW-0812">Transmembrane</keyword>
<dbReference type="RefSeq" id="WP_093114976.1">
    <property type="nucleotide sequence ID" value="NZ_FODS01000002.1"/>
</dbReference>
<name>A0A1H8MCA2_9RHOB</name>
<dbReference type="OrthoDB" id="9786495at2"/>
<keyword evidence="3" id="KW-1003">Cell membrane</keyword>
<proteinExistence type="inferred from homology"/>
<feature type="transmembrane region" description="Helical" evidence="7">
    <location>
        <begin position="234"/>
        <end position="256"/>
    </location>
</feature>
<dbReference type="CDD" id="cd06261">
    <property type="entry name" value="TM_PBP2"/>
    <property type="match status" value="1"/>
</dbReference>
<feature type="transmembrane region" description="Helical" evidence="7">
    <location>
        <begin position="191"/>
        <end position="214"/>
    </location>
</feature>
<keyword evidence="10" id="KW-1185">Reference proteome</keyword>
<dbReference type="AlphaFoldDB" id="A0A1H8MCA2"/>
<dbReference type="GO" id="GO:0055085">
    <property type="term" value="P:transmembrane transport"/>
    <property type="evidence" value="ECO:0007669"/>
    <property type="project" value="InterPro"/>
</dbReference>
<dbReference type="EMBL" id="FODS01000002">
    <property type="protein sequence ID" value="SEO14991.1"/>
    <property type="molecule type" value="Genomic_DNA"/>
</dbReference>
<dbReference type="GO" id="GO:0005886">
    <property type="term" value="C:plasma membrane"/>
    <property type="evidence" value="ECO:0007669"/>
    <property type="project" value="UniProtKB-SubCell"/>
</dbReference>
<dbReference type="STRING" id="569882.SAMN04490248_10222"/>
<dbReference type="InterPro" id="IPR035906">
    <property type="entry name" value="MetI-like_sf"/>
</dbReference>
<evidence type="ECO:0000256" key="5">
    <source>
        <dbReference type="ARBA" id="ARBA00022989"/>
    </source>
</evidence>
<protein>
    <submittedName>
        <fullName evidence="9">NitT/TauT family transport system permease protein</fullName>
    </submittedName>
</protein>
<evidence type="ECO:0000256" key="1">
    <source>
        <dbReference type="ARBA" id="ARBA00004651"/>
    </source>
</evidence>
<comment type="similarity">
    <text evidence="7">Belongs to the binding-protein-dependent transport system permease family.</text>
</comment>
<evidence type="ECO:0000256" key="3">
    <source>
        <dbReference type="ARBA" id="ARBA00022475"/>
    </source>
</evidence>
<dbReference type="Gene3D" id="1.10.3720.10">
    <property type="entry name" value="MetI-like"/>
    <property type="match status" value="1"/>
</dbReference>
<evidence type="ECO:0000256" key="4">
    <source>
        <dbReference type="ARBA" id="ARBA00022692"/>
    </source>
</evidence>
<dbReference type="Proteomes" id="UP000198893">
    <property type="component" value="Unassembled WGS sequence"/>
</dbReference>
<keyword evidence="6 7" id="KW-0472">Membrane</keyword>
<evidence type="ECO:0000256" key="7">
    <source>
        <dbReference type="RuleBase" id="RU363032"/>
    </source>
</evidence>
<keyword evidence="5 7" id="KW-1133">Transmembrane helix</keyword>
<evidence type="ECO:0000313" key="9">
    <source>
        <dbReference type="EMBL" id="SEO14991.1"/>
    </source>
</evidence>
<dbReference type="SUPFAM" id="SSF161098">
    <property type="entry name" value="MetI-like"/>
    <property type="match status" value="1"/>
</dbReference>
<evidence type="ECO:0000313" key="10">
    <source>
        <dbReference type="Proteomes" id="UP000198893"/>
    </source>
</evidence>
<gene>
    <name evidence="9" type="ORF">SAMN04490248_10222</name>
</gene>
<dbReference type="PROSITE" id="PS50928">
    <property type="entry name" value="ABC_TM1"/>
    <property type="match status" value="1"/>
</dbReference>
<feature type="transmembrane region" description="Helical" evidence="7">
    <location>
        <begin position="108"/>
        <end position="133"/>
    </location>
</feature>
<comment type="subcellular location">
    <subcellularLocation>
        <location evidence="1 7">Cell membrane</location>
        <topology evidence="1 7">Multi-pass membrane protein</topology>
    </subcellularLocation>
</comment>
<feature type="transmembrane region" description="Helical" evidence="7">
    <location>
        <begin position="21"/>
        <end position="41"/>
    </location>
</feature>
<feature type="transmembrane region" description="Helical" evidence="7">
    <location>
        <begin position="139"/>
        <end position="158"/>
    </location>
</feature>
<dbReference type="InterPro" id="IPR000515">
    <property type="entry name" value="MetI-like"/>
</dbReference>
<dbReference type="Pfam" id="PF00528">
    <property type="entry name" value="BPD_transp_1"/>
    <property type="match status" value="1"/>
</dbReference>
<evidence type="ECO:0000256" key="2">
    <source>
        <dbReference type="ARBA" id="ARBA00022448"/>
    </source>
</evidence>
<evidence type="ECO:0000256" key="6">
    <source>
        <dbReference type="ARBA" id="ARBA00023136"/>
    </source>
</evidence>
<dbReference type="PANTHER" id="PTHR30151">
    <property type="entry name" value="ALKANE SULFONATE ABC TRANSPORTER-RELATED, MEMBRANE SUBUNIT"/>
    <property type="match status" value="1"/>
</dbReference>
<accession>A0A1H8MCA2</accession>